<reference evidence="2" key="1">
    <citation type="submission" date="2025-08" db="UniProtKB">
        <authorList>
            <consortium name="RefSeq"/>
        </authorList>
    </citation>
    <scope>IDENTIFICATION</scope>
    <source>
        <tissue evidence="2">Tentacle</tissue>
    </source>
</reference>
<evidence type="ECO:0000313" key="1">
    <source>
        <dbReference type="Proteomes" id="UP000515163"/>
    </source>
</evidence>
<organism evidence="1 2">
    <name type="scientific">Actinia tenebrosa</name>
    <name type="common">Australian red waratah sea anemone</name>
    <dbReference type="NCBI Taxonomy" id="6105"/>
    <lineage>
        <taxon>Eukaryota</taxon>
        <taxon>Metazoa</taxon>
        <taxon>Cnidaria</taxon>
        <taxon>Anthozoa</taxon>
        <taxon>Hexacorallia</taxon>
        <taxon>Actiniaria</taxon>
        <taxon>Actiniidae</taxon>
        <taxon>Actinia</taxon>
    </lineage>
</organism>
<sequence>MVTAVVVTPFGRLKRKFKKGVYFQEVYDWIATHEQCSIFFSLSTFDNNIILLDKIQNESQGLLYYKELSKEEAEKIFRSEVSFFGSYEYVDDLDNTVNNDVPQHEEVGVVGKCNIFMNVPGF</sequence>
<dbReference type="RefSeq" id="XP_031561556.1">
    <property type="nucleotide sequence ID" value="XM_031705696.1"/>
</dbReference>
<protein>
    <submittedName>
        <fullName evidence="2">Uncharacterized protein LOC116297475</fullName>
    </submittedName>
</protein>
<dbReference type="OrthoDB" id="10495631at2759"/>
<dbReference type="GeneID" id="116297475"/>
<accession>A0A6P8I1Y9</accession>
<evidence type="ECO:0000313" key="2">
    <source>
        <dbReference type="RefSeq" id="XP_031561556.1"/>
    </source>
</evidence>
<dbReference type="AlphaFoldDB" id="A0A6P8I1Y9"/>
<proteinExistence type="predicted"/>
<dbReference type="KEGG" id="aten:116297475"/>
<dbReference type="Proteomes" id="UP000515163">
    <property type="component" value="Unplaced"/>
</dbReference>
<name>A0A6P8I1Y9_ACTTE</name>
<keyword evidence="1" id="KW-1185">Reference proteome</keyword>
<gene>
    <name evidence="2" type="primary">LOC116297475</name>
</gene>
<dbReference type="InParanoid" id="A0A6P8I1Y9"/>